<proteinExistence type="predicted"/>
<evidence type="ECO:0000313" key="1">
    <source>
        <dbReference type="EMBL" id="KAF6801132.1"/>
    </source>
</evidence>
<dbReference type="EMBL" id="WIGN01000294">
    <property type="protein sequence ID" value="KAF6801132.1"/>
    <property type="molecule type" value="Genomic_DNA"/>
</dbReference>
<comment type="caution">
    <text evidence="1">The sequence shown here is derived from an EMBL/GenBank/DDBJ whole genome shotgun (WGS) entry which is preliminary data.</text>
</comment>
<protein>
    <submittedName>
        <fullName evidence="1">Uncharacterized protein</fullName>
    </submittedName>
</protein>
<gene>
    <name evidence="1" type="ORF">CSOJ01_11990</name>
</gene>
<sequence>MQWLVDHAKNVNIKRSDVSSFANSTVIARTMTTDEGLTTVEAVEKFMMAGTGRDSPATFLAWEDALGNDANNAQFHRFNNNEAFSYSWSHLRGCTGFFIVSKRGVYVAHYWETIGFNQHKIPNPDDPTAEPTTRYKTQGIAFYNTITRGLRSGINRGGVAEQDSLRGHAQEIDDDSIHAFLMIPQTGNSDVGIGPEDPYRKYWEKMKKEVGMILPRLNNPDRWHEYKYAPAQDKEWVGAFDPLEHSARGRLLFKYDPDHHGKKKTFLMAETTRLEEGCMEWE</sequence>
<keyword evidence="2" id="KW-1185">Reference proteome</keyword>
<dbReference type="AlphaFoldDB" id="A0A8H6IWU5"/>
<dbReference type="Proteomes" id="UP000652219">
    <property type="component" value="Unassembled WGS sequence"/>
</dbReference>
<evidence type="ECO:0000313" key="2">
    <source>
        <dbReference type="Proteomes" id="UP000652219"/>
    </source>
</evidence>
<name>A0A8H6IWU5_9PEZI</name>
<accession>A0A8H6IWU5</accession>
<reference evidence="1 2" key="1">
    <citation type="journal article" date="2020" name="Phytopathology">
        <title>Genome Sequence Resources of Colletotrichum truncatum, C. plurivorum, C. musicola, and C. sojae: Four Species Pathogenic to Soybean (Glycine max).</title>
        <authorList>
            <person name="Rogerio F."/>
            <person name="Boufleur T.R."/>
            <person name="Ciampi-Guillardi M."/>
            <person name="Sukno S.A."/>
            <person name="Thon M.R."/>
            <person name="Massola Junior N.S."/>
            <person name="Baroncelli R."/>
        </authorList>
    </citation>
    <scope>NUCLEOTIDE SEQUENCE [LARGE SCALE GENOMIC DNA]</scope>
    <source>
        <strain evidence="1 2">LFN0009</strain>
    </source>
</reference>
<organism evidence="1 2">
    <name type="scientific">Colletotrichum sojae</name>
    <dbReference type="NCBI Taxonomy" id="2175907"/>
    <lineage>
        <taxon>Eukaryota</taxon>
        <taxon>Fungi</taxon>
        <taxon>Dikarya</taxon>
        <taxon>Ascomycota</taxon>
        <taxon>Pezizomycotina</taxon>
        <taxon>Sordariomycetes</taxon>
        <taxon>Hypocreomycetidae</taxon>
        <taxon>Glomerellales</taxon>
        <taxon>Glomerellaceae</taxon>
        <taxon>Colletotrichum</taxon>
        <taxon>Colletotrichum orchidearum species complex</taxon>
    </lineage>
</organism>